<evidence type="ECO:0000256" key="2">
    <source>
        <dbReference type="ARBA" id="ARBA00022630"/>
    </source>
</evidence>
<dbReference type="RefSeq" id="WP_343996416.1">
    <property type="nucleotide sequence ID" value="NZ_BAAALG010000013.1"/>
</dbReference>
<keyword evidence="2" id="KW-0285">Flavoprotein</keyword>
<comment type="cofactor">
    <cofactor evidence="1">
        <name>FMN</name>
        <dbReference type="ChEBI" id="CHEBI:58210"/>
    </cofactor>
</comment>
<sequence>MSLLFEPLALRGVTARNRTMVSPMCMYSAQDGVANDYHLVHLGRFALGGAGVVMVEATGVAPEGRISHADLGLWNDEQGAALAQVAAFLTAYGAVPGIQLAHAGRKASCQAAWQGGSPLTADDAATGEEPWQVVGPSAVAAGPGWPEPRELSTDEVAASVQSWADAARRAVQAGFRVIDLHGGHGYLLHSFQSPISNQRTDRYGGSVENRQRYPLEVVRAVRAAIGDDVALFYRVSATDGIEGGLTVEDSVAFAKELAVAGVDLIDVSSGGVSQDRSIDTRVRRGFAFHADLSRAIRDGSGLPVATVGLIVDPHQAEALLVDGDADLIALGREMLENSQWPHHARRALAGDHEGWHQQVGWALDLRAKGMARLAEQGETPMSRFASPSR</sequence>
<keyword evidence="8" id="KW-1185">Reference proteome</keyword>
<dbReference type="SUPFAM" id="SSF51395">
    <property type="entry name" value="FMN-linked oxidoreductases"/>
    <property type="match status" value="1"/>
</dbReference>
<keyword evidence="5" id="KW-0560">Oxidoreductase</keyword>
<dbReference type="Pfam" id="PF00724">
    <property type="entry name" value="Oxidored_FMN"/>
    <property type="match status" value="1"/>
</dbReference>
<evidence type="ECO:0000313" key="7">
    <source>
        <dbReference type="EMBL" id="GAA1112389.1"/>
    </source>
</evidence>
<organism evidence="7 8">
    <name type="scientific">Nocardioides dubius</name>
    <dbReference type="NCBI Taxonomy" id="317019"/>
    <lineage>
        <taxon>Bacteria</taxon>
        <taxon>Bacillati</taxon>
        <taxon>Actinomycetota</taxon>
        <taxon>Actinomycetes</taxon>
        <taxon>Propionibacteriales</taxon>
        <taxon>Nocardioidaceae</taxon>
        <taxon>Nocardioides</taxon>
    </lineage>
</organism>
<name>A0ABN1U1K0_9ACTN</name>
<dbReference type="Gene3D" id="3.20.20.70">
    <property type="entry name" value="Aldolase class I"/>
    <property type="match status" value="1"/>
</dbReference>
<dbReference type="InterPro" id="IPR044152">
    <property type="entry name" value="YqjM-like"/>
</dbReference>
<evidence type="ECO:0000256" key="5">
    <source>
        <dbReference type="ARBA" id="ARBA00023002"/>
    </source>
</evidence>
<dbReference type="PANTHER" id="PTHR43303">
    <property type="entry name" value="NADPH DEHYDROGENASE C23G7.10C-RELATED"/>
    <property type="match status" value="1"/>
</dbReference>
<dbReference type="Proteomes" id="UP001501581">
    <property type="component" value="Unassembled WGS sequence"/>
</dbReference>
<dbReference type="InterPro" id="IPR013785">
    <property type="entry name" value="Aldolase_TIM"/>
</dbReference>
<protein>
    <submittedName>
        <fullName evidence="7">NADH:flavin oxidoreductase/NADH oxidase</fullName>
    </submittedName>
</protein>
<keyword evidence="4" id="KW-0521">NADP</keyword>
<dbReference type="EMBL" id="BAAALG010000013">
    <property type="protein sequence ID" value="GAA1112389.1"/>
    <property type="molecule type" value="Genomic_DNA"/>
</dbReference>
<evidence type="ECO:0000256" key="4">
    <source>
        <dbReference type="ARBA" id="ARBA00022857"/>
    </source>
</evidence>
<feature type="domain" description="NADH:flavin oxidoreductase/NADH oxidase N-terminal" evidence="6">
    <location>
        <begin position="4"/>
        <end position="348"/>
    </location>
</feature>
<dbReference type="PANTHER" id="PTHR43303:SF4">
    <property type="entry name" value="NADPH DEHYDROGENASE C23G7.10C-RELATED"/>
    <property type="match status" value="1"/>
</dbReference>
<comment type="caution">
    <text evidence="7">The sequence shown here is derived from an EMBL/GenBank/DDBJ whole genome shotgun (WGS) entry which is preliminary data.</text>
</comment>
<evidence type="ECO:0000259" key="6">
    <source>
        <dbReference type="Pfam" id="PF00724"/>
    </source>
</evidence>
<keyword evidence="3" id="KW-0288">FMN</keyword>
<dbReference type="InterPro" id="IPR001155">
    <property type="entry name" value="OxRdtase_FMN_N"/>
</dbReference>
<evidence type="ECO:0000256" key="1">
    <source>
        <dbReference type="ARBA" id="ARBA00001917"/>
    </source>
</evidence>
<proteinExistence type="predicted"/>
<accession>A0ABN1U1K0</accession>
<reference evidence="7 8" key="1">
    <citation type="journal article" date="2019" name="Int. J. Syst. Evol. Microbiol.">
        <title>The Global Catalogue of Microorganisms (GCM) 10K type strain sequencing project: providing services to taxonomists for standard genome sequencing and annotation.</title>
        <authorList>
            <consortium name="The Broad Institute Genomics Platform"/>
            <consortium name="The Broad Institute Genome Sequencing Center for Infectious Disease"/>
            <person name="Wu L."/>
            <person name="Ma J."/>
        </authorList>
    </citation>
    <scope>NUCLEOTIDE SEQUENCE [LARGE SCALE GENOMIC DNA]</scope>
    <source>
        <strain evidence="7 8">JCM 13008</strain>
    </source>
</reference>
<evidence type="ECO:0000256" key="3">
    <source>
        <dbReference type="ARBA" id="ARBA00022643"/>
    </source>
</evidence>
<gene>
    <name evidence="7" type="ORF">GCM10009668_37560</name>
</gene>
<dbReference type="CDD" id="cd02932">
    <property type="entry name" value="OYE_YqiM_FMN"/>
    <property type="match status" value="1"/>
</dbReference>
<evidence type="ECO:0000313" key="8">
    <source>
        <dbReference type="Proteomes" id="UP001501581"/>
    </source>
</evidence>